<name>A0A2T2P2N9_CORCC</name>
<dbReference type="PROSITE" id="PS50142">
    <property type="entry name" value="RNASE_3_2"/>
    <property type="match status" value="1"/>
</dbReference>
<dbReference type="Gene3D" id="1.10.1520.10">
    <property type="entry name" value="Ribonuclease III domain"/>
    <property type="match status" value="1"/>
</dbReference>
<dbReference type="GO" id="GO:0004525">
    <property type="term" value="F:ribonuclease III activity"/>
    <property type="evidence" value="ECO:0007669"/>
    <property type="project" value="InterPro"/>
</dbReference>
<dbReference type="GO" id="GO:0006396">
    <property type="term" value="P:RNA processing"/>
    <property type="evidence" value="ECO:0007669"/>
    <property type="project" value="InterPro"/>
</dbReference>
<dbReference type="Proteomes" id="UP000240883">
    <property type="component" value="Unassembled WGS sequence"/>
</dbReference>
<dbReference type="SMART" id="SM00535">
    <property type="entry name" value="RIBOc"/>
    <property type="match status" value="1"/>
</dbReference>
<dbReference type="InterPro" id="IPR036389">
    <property type="entry name" value="RNase_III_sf"/>
</dbReference>
<reference evidence="2 3" key="1">
    <citation type="journal article" date="2018" name="Front. Microbiol.">
        <title>Genome-Wide Analysis of Corynespora cassiicola Leaf Fall Disease Putative Effectors.</title>
        <authorList>
            <person name="Lopez D."/>
            <person name="Ribeiro S."/>
            <person name="Label P."/>
            <person name="Fumanal B."/>
            <person name="Venisse J.S."/>
            <person name="Kohler A."/>
            <person name="de Oliveira R.R."/>
            <person name="Labutti K."/>
            <person name="Lipzen A."/>
            <person name="Lail K."/>
            <person name="Bauer D."/>
            <person name="Ohm R.A."/>
            <person name="Barry K.W."/>
            <person name="Spatafora J."/>
            <person name="Grigoriev I.V."/>
            <person name="Martin F.M."/>
            <person name="Pujade-Renaud V."/>
        </authorList>
    </citation>
    <scope>NUCLEOTIDE SEQUENCE [LARGE SCALE GENOMIC DNA]</scope>
    <source>
        <strain evidence="2 3">Philippines</strain>
    </source>
</reference>
<dbReference type="SUPFAM" id="SSF69065">
    <property type="entry name" value="RNase III domain-like"/>
    <property type="match status" value="1"/>
</dbReference>
<dbReference type="CDD" id="cd00593">
    <property type="entry name" value="RIBOc"/>
    <property type="match status" value="1"/>
</dbReference>
<dbReference type="OrthoDB" id="67027at2759"/>
<sequence>MPAHISTTHRYMTGFTTEEKVARAERLIGYRFHNKILALQALQSGSRDKNVVVYADDHFEVPNNKNLAIHGDIILDHVLCLRWLRTGGQAKTWDEIRKETVSDNALDHMGKMLGLDKCVLVTDLQLLQNTQKLGWKSMATAVEALIGAVYLDASGGDHGEGLKVAARVMDGLGFFRHPNFGG</sequence>
<protein>
    <submittedName>
        <fullName evidence="2">Ribonuclease III</fullName>
    </submittedName>
</protein>
<accession>A0A2T2P2N9</accession>
<evidence type="ECO:0000313" key="3">
    <source>
        <dbReference type="Proteomes" id="UP000240883"/>
    </source>
</evidence>
<feature type="domain" description="RNase III" evidence="1">
    <location>
        <begin position="21"/>
        <end position="154"/>
    </location>
</feature>
<dbReference type="AlphaFoldDB" id="A0A2T2P2N9"/>
<dbReference type="InterPro" id="IPR000999">
    <property type="entry name" value="RNase_III_dom"/>
</dbReference>
<evidence type="ECO:0000313" key="2">
    <source>
        <dbReference type="EMBL" id="PSN71944.1"/>
    </source>
</evidence>
<dbReference type="STRING" id="1448308.A0A2T2P2N9"/>
<evidence type="ECO:0000259" key="1">
    <source>
        <dbReference type="PROSITE" id="PS50142"/>
    </source>
</evidence>
<gene>
    <name evidence="2" type="ORF">BS50DRAFT_630052</name>
</gene>
<organism evidence="2 3">
    <name type="scientific">Corynespora cassiicola Philippines</name>
    <dbReference type="NCBI Taxonomy" id="1448308"/>
    <lineage>
        <taxon>Eukaryota</taxon>
        <taxon>Fungi</taxon>
        <taxon>Dikarya</taxon>
        <taxon>Ascomycota</taxon>
        <taxon>Pezizomycotina</taxon>
        <taxon>Dothideomycetes</taxon>
        <taxon>Pleosporomycetidae</taxon>
        <taxon>Pleosporales</taxon>
        <taxon>Corynesporascaceae</taxon>
        <taxon>Corynespora</taxon>
    </lineage>
</organism>
<dbReference type="Pfam" id="PF00636">
    <property type="entry name" value="Ribonuclease_3"/>
    <property type="match status" value="1"/>
</dbReference>
<dbReference type="EMBL" id="KZ678130">
    <property type="protein sequence ID" value="PSN71944.1"/>
    <property type="molecule type" value="Genomic_DNA"/>
</dbReference>
<keyword evidence="3" id="KW-1185">Reference proteome</keyword>
<proteinExistence type="predicted"/>